<protein>
    <recommendedName>
        <fullName evidence="4">HEAT repeat protein</fullName>
    </recommendedName>
</protein>
<accession>A0ABT1JAY9</accession>
<organism evidence="1 3">
    <name type="scientific">Kitasatospora paracochleata</name>
    <dbReference type="NCBI Taxonomy" id="58354"/>
    <lineage>
        <taxon>Bacteria</taxon>
        <taxon>Bacillati</taxon>
        <taxon>Actinomycetota</taxon>
        <taxon>Actinomycetes</taxon>
        <taxon>Kitasatosporales</taxon>
        <taxon>Streptomycetaceae</taxon>
        <taxon>Kitasatospora</taxon>
    </lineage>
</organism>
<dbReference type="EMBL" id="JAMZDX010000008">
    <property type="protein sequence ID" value="MCP2314233.1"/>
    <property type="molecule type" value="Genomic_DNA"/>
</dbReference>
<evidence type="ECO:0000313" key="2">
    <source>
        <dbReference type="EMBL" id="MCP2314668.1"/>
    </source>
</evidence>
<reference evidence="1 3" key="1">
    <citation type="submission" date="2022-06" db="EMBL/GenBank/DDBJ databases">
        <title>Sequencing the genomes of 1000 actinobacteria strains.</title>
        <authorList>
            <person name="Klenk H.-P."/>
        </authorList>
    </citation>
    <scope>NUCLEOTIDE SEQUENCE [LARGE SCALE GENOMIC DNA]</scope>
    <source>
        <strain evidence="1 3">DSM 41656</strain>
    </source>
</reference>
<dbReference type="SUPFAM" id="SSF48371">
    <property type="entry name" value="ARM repeat"/>
    <property type="match status" value="1"/>
</dbReference>
<dbReference type="InterPro" id="IPR011989">
    <property type="entry name" value="ARM-like"/>
</dbReference>
<gene>
    <name evidence="1" type="ORF">FHR36_007432</name>
    <name evidence="2" type="ORF">FHR36_007869</name>
</gene>
<evidence type="ECO:0000313" key="3">
    <source>
        <dbReference type="Proteomes" id="UP001206483"/>
    </source>
</evidence>
<dbReference type="Gene3D" id="1.25.10.10">
    <property type="entry name" value="Leucine-rich Repeat Variant"/>
    <property type="match status" value="1"/>
</dbReference>
<dbReference type="Pfam" id="PF13646">
    <property type="entry name" value="HEAT_2"/>
    <property type="match status" value="1"/>
</dbReference>
<dbReference type="Proteomes" id="UP001206483">
    <property type="component" value="Unassembled WGS sequence"/>
</dbReference>
<dbReference type="InterPro" id="IPR016024">
    <property type="entry name" value="ARM-type_fold"/>
</dbReference>
<evidence type="ECO:0000313" key="1">
    <source>
        <dbReference type="EMBL" id="MCP2314233.1"/>
    </source>
</evidence>
<keyword evidence="3" id="KW-1185">Reference proteome</keyword>
<dbReference type="EMBL" id="JAMZDX010000009">
    <property type="protein sequence ID" value="MCP2314668.1"/>
    <property type="molecule type" value="Genomic_DNA"/>
</dbReference>
<comment type="caution">
    <text evidence="1">The sequence shown here is derived from an EMBL/GenBank/DDBJ whole genome shotgun (WGS) entry which is preliminary data.</text>
</comment>
<evidence type="ECO:0008006" key="4">
    <source>
        <dbReference type="Google" id="ProtNLM"/>
    </source>
</evidence>
<sequence length="231" mass="24879">MPYLDHPSALIRALAREAARRTGTDPLAYYRAGIQAAEPRVGAVGGLAETGSRADGPLLTALLDNPAPQVRVHALRALRSLDVVPMPRVTALLRDGSTTVVKEAAATLAPSATQLPADLLWDMLTDPQRPAVRRAGYRLLSRHDRLTALRAALVVSGDTHPRLAAQGKNDATTQIRNLAPHPWRTRPVPSLDASPAQAAELLALAEQRRTELTEDVVRLLRDALRPGPGNR</sequence>
<proteinExistence type="predicted"/>
<dbReference type="RefSeq" id="WP_253804555.1">
    <property type="nucleotide sequence ID" value="NZ_BAAAUB010000041.1"/>
</dbReference>
<name>A0ABT1JAY9_9ACTN</name>